<dbReference type="Gene3D" id="3.90.1200.10">
    <property type="match status" value="1"/>
</dbReference>
<dbReference type="InterPro" id="IPR016477">
    <property type="entry name" value="Fructo-/Ketosamine-3-kinase"/>
</dbReference>
<dbReference type="VEuPathDB" id="FungiDB:SAPIO_CDS4902"/>
<proteinExistence type="predicted"/>
<dbReference type="GeneID" id="27723974"/>
<dbReference type="Pfam" id="PF03881">
    <property type="entry name" value="Fructosamin_kin"/>
    <property type="match status" value="1"/>
</dbReference>
<dbReference type="PANTHER" id="PTHR12149">
    <property type="entry name" value="FRUCTOSAMINE 3 KINASE-RELATED PROTEIN"/>
    <property type="match status" value="1"/>
</dbReference>
<organism evidence="1 2">
    <name type="scientific">Pseudallescheria apiosperma</name>
    <name type="common">Scedosporium apiospermum</name>
    <dbReference type="NCBI Taxonomy" id="563466"/>
    <lineage>
        <taxon>Eukaryota</taxon>
        <taxon>Fungi</taxon>
        <taxon>Dikarya</taxon>
        <taxon>Ascomycota</taxon>
        <taxon>Pezizomycotina</taxon>
        <taxon>Sordariomycetes</taxon>
        <taxon>Hypocreomycetidae</taxon>
        <taxon>Microascales</taxon>
        <taxon>Microascaceae</taxon>
        <taxon>Scedosporium</taxon>
    </lineage>
</organism>
<dbReference type="RefSeq" id="XP_016643022.1">
    <property type="nucleotide sequence ID" value="XM_016787347.1"/>
</dbReference>
<evidence type="ECO:0008006" key="3">
    <source>
        <dbReference type="Google" id="ProtNLM"/>
    </source>
</evidence>
<keyword evidence="2" id="KW-1185">Reference proteome</keyword>
<dbReference type="KEGG" id="sapo:SAPIO_CDS4902"/>
<dbReference type="AlphaFoldDB" id="A0A084G7B1"/>
<comment type="caution">
    <text evidence="1">The sequence shown here is derived from an EMBL/GenBank/DDBJ whole genome shotgun (WGS) entry which is preliminary data.</text>
</comment>
<evidence type="ECO:0000313" key="2">
    <source>
        <dbReference type="Proteomes" id="UP000028545"/>
    </source>
</evidence>
<dbReference type="HOGENOM" id="CLU_984058_0_0_1"/>
<accession>A0A084G7B1</accession>
<name>A0A084G7B1_PSEDA</name>
<dbReference type="EMBL" id="JOWA01000095">
    <property type="protein sequence ID" value="KEZ43223.1"/>
    <property type="molecule type" value="Genomic_DNA"/>
</dbReference>
<dbReference type="PANTHER" id="PTHR12149:SF8">
    <property type="entry name" value="PROTEIN-RIBULOSAMINE 3-KINASE"/>
    <property type="match status" value="1"/>
</dbReference>
<sequence>MDRKTTLEHIKKNSALLNAFLPAERIKSATDEYDGRYRIEIEKSDGTTEGYSLKISSGPDDDDRLDVEYDSLKQISEQISDVAPGFVPKPFARGNLNEPAPGLRFFVYGDYGEQKNKPTFKEYFWKSLNAIHSIQDENGLFGYPRPTYFRGDAQFVEQNSRWEDFFRQSMLYVLDRCQRTLSALQAPHECLENMNTLRELSSTNSIFSTLIGTPESEGKIKPSLVHGNLDTSTVFLNTEEDPDSVSYTIVSPAVFYGHCECKVYPSSLDGYVDSTTEALCPNT</sequence>
<reference evidence="1 2" key="1">
    <citation type="journal article" date="2014" name="Genome Announc.">
        <title>Draft genome sequence of the pathogenic fungus Scedosporium apiospermum.</title>
        <authorList>
            <person name="Vandeputte P."/>
            <person name="Ghamrawi S."/>
            <person name="Rechenmann M."/>
            <person name="Iltis A."/>
            <person name="Giraud S."/>
            <person name="Fleury M."/>
            <person name="Thornton C."/>
            <person name="Delhaes L."/>
            <person name="Meyer W."/>
            <person name="Papon N."/>
            <person name="Bouchara J.P."/>
        </authorList>
    </citation>
    <scope>NUCLEOTIDE SEQUENCE [LARGE SCALE GENOMIC DNA]</scope>
    <source>
        <strain evidence="1 2">IHEM 14462</strain>
    </source>
</reference>
<gene>
    <name evidence="1" type="ORF">SAPIO_CDS4902</name>
</gene>
<dbReference type="Proteomes" id="UP000028545">
    <property type="component" value="Unassembled WGS sequence"/>
</dbReference>
<protein>
    <recommendedName>
        <fullName evidence="3">Protein-ribulosamine 3-kinase</fullName>
    </recommendedName>
</protein>
<evidence type="ECO:0000313" key="1">
    <source>
        <dbReference type="EMBL" id="KEZ43223.1"/>
    </source>
</evidence>